<keyword evidence="2" id="KW-1185">Reference proteome</keyword>
<organism evidence="1 2">
    <name type="scientific">Potamilus streckersoni</name>
    <dbReference type="NCBI Taxonomy" id="2493646"/>
    <lineage>
        <taxon>Eukaryota</taxon>
        <taxon>Metazoa</taxon>
        <taxon>Spiralia</taxon>
        <taxon>Lophotrochozoa</taxon>
        <taxon>Mollusca</taxon>
        <taxon>Bivalvia</taxon>
        <taxon>Autobranchia</taxon>
        <taxon>Heteroconchia</taxon>
        <taxon>Palaeoheterodonta</taxon>
        <taxon>Unionida</taxon>
        <taxon>Unionoidea</taxon>
        <taxon>Unionidae</taxon>
        <taxon>Ambleminae</taxon>
        <taxon>Lampsilini</taxon>
        <taxon>Potamilus</taxon>
    </lineage>
</organism>
<protein>
    <submittedName>
        <fullName evidence="1">Uncharacterized protein</fullName>
    </submittedName>
</protein>
<reference evidence="1" key="1">
    <citation type="journal article" date="2021" name="Genome Biol. Evol.">
        <title>A High-Quality Reference Genome for a Parasitic Bivalve with Doubly Uniparental Inheritance (Bivalvia: Unionida).</title>
        <authorList>
            <person name="Smith C.H."/>
        </authorList>
    </citation>
    <scope>NUCLEOTIDE SEQUENCE</scope>
    <source>
        <strain evidence="1">CHS0354</strain>
    </source>
</reference>
<name>A0AAE0SX90_9BIVA</name>
<reference evidence="1" key="3">
    <citation type="submission" date="2023-05" db="EMBL/GenBank/DDBJ databases">
        <authorList>
            <person name="Smith C.H."/>
        </authorList>
    </citation>
    <scope>NUCLEOTIDE SEQUENCE</scope>
    <source>
        <strain evidence="1">CHS0354</strain>
        <tissue evidence="1">Mantle</tissue>
    </source>
</reference>
<gene>
    <name evidence="1" type="ORF">CHS0354_037250</name>
</gene>
<accession>A0AAE0SX90</accession>
<proteinExistence type="predicted"/>
<dbReference type="AlphaFoldDB" id="A0AAE0SX90"/>
<dbReference type="EMBL" id="JAEAOA010002176">
    <property type="protein sequence ID" value="KAK3599766.1"/>
    <property type="molecule type" value="Genomic_DNA"/>
</dbReference>
<comment type="caution">
    <text evidence="1">The sequence shown here is derived from an EMBL/GenBank/DDBJ whole genome shotgun (WGS) entry which is preliminary data.</text>
</comment>
<dbReference type="Proteomes" id="UP001195483">
    <property type="component" value="Unassembled WGS sequence"/>
</dbReference>
<sequence>MFVALTQNGMPPSQLQGKVTSRSPPPCCFFFLWEPPAISPANPFGGAFLDEKGDFWGEDMGPAGVFLTGFVPSFLIFKRIFSP</sequence>
<evidence type="ECO:0000313" key="1">
    <source>
        <dbReference type="EMBL" id="KAK3599766.1"/>
    </source>
</evidence>
<reference evidence="1" key="2">
    <citation type="journal article" date="2021" name="Genome Biol. Evol.">
        <title>Developing a high-quality reference genome for a parasitic bivalve with doubly uniparental inheritance (Bivalvia: Unionida).</title>
        <authorList>
            <person name="Smith C.H."/>
        </authorList>
    </citation>
    <scope>NUCLEOTIDE SEQUENCE</scope>
    <source>
        <strain evidence="1">CHS0354</strain>
        <tissue evidence="1">Mantle</tissue>
    </source>
</reference>
<evidence type="ECO:0000313" key="2">
    <source>
        <dbReference type="Proteomes" id="UP001195483"/>
    </source>
</evidence>